<evidence type="ECO:0000313" key="10">
    <source>
        <dbReference type="Proteomes" id="UP000229896"/>
    </source>
</evidence>
<evidence type="ECO:0000256" key="8">
    <source>
        <dbReference type="SAM" id="Phobius"/>
    </source>
</evidence>
<proteinExistence type="predicted"/>
<evidence type="ECO:0000256" key="4">
    <source>
        <dbReference type="ARBA" id="ARBA00022679"/>
    </source>
</evidence>
<keyword evidence="6 8" id="KW-1133">Transmembrane helix</keyword>
<dbReference type="PANTHER" id="PTHR33908">
    <property type="entry name" value="MANNOSYLTRANSFERASE YKCB-RELATED"/>
    <property type="match status" value="1"/>
</dbReference>
<feature type="transmembrane region" description="Helical" evidence="8">
    <location>
        <begin position="148"/>
        <end position="172"/>
    </location>
</feature>
<comment type="subcellular location">
    <subcellularLocation>
        <location evidence="1">Cell membrane</location>
        <topology evidence="1">Multi-pass membrane protein</topology>
    </subcellularLocation>
</comment>
<accession>A0A2M6YD04</accession>
<feature type="transmembrane region" description="Helical" evidence="8">
    <location>
        <begin position="202"/>
        <end position="220"/>
    </location>
</feature>
<evidence type="ECO:0000256" key="7">
    <source>
        <dbReference type="ARBA" id="ARBA00023136"/>
    </source>
</evidence>
<evidence type="ECO:0008006" key="11">
    <source>
        <dbReference type="Google" id="ProtNLM"/>
    </source>
</evidence>
<evidence type="ECO:0000313" key="9">
    <source>
        <dbReference type="EMBL" id="PIU24586.1"/>
    </source>
</evidence>
<evidence type="ECO:0000256" key="2">
    <source>
        <dbReference type="ARBA" id="ARBA00022475"/>
    </source>
</evidence>
<keyword evidence="5 8" id="KW-0812">Transmembrane</keyword>
<dbReference type="AlphaFoldDB" id="A0A2M6YD04"/>
<dbReference type="GO" id="GO:0009103">
    <property type="term" value="P:lipopolysaccharide biosynthetic process"/>
    <property type="evidence" value="ECO:0007669"/>
    <property type="project" value="UniProtKB-ARBA"/>
</dbReference>
<evidence type="ECO:0000256" key="5">
    <source>
        <dbReference type="ARBA" id="ARBA00022692"/>
    </source>
</evidence>
<gene>
    <name evidence="9" type="ORF">COT12_00290</name>
</gene>
<organism evidence="9 10">
    <name type="scientific">Candidatus Berkelbacteria bacterium CG08_land_8_20_14_0_20_39_8</name>
    <dbReference type="NCBI Taxonomy" id="1974511"/>
    <lineage>
        <taxon>Bacteria</taxon>
        <taxon>Candidatus Berkelbacteria</taxon>
    </lineage>
</organism>
<reference evidence="10" key="1">
    <citation type="submission" date="2017-09" db="EMBL/GenBank/DDBJ databases">
        <title>Depth-based differentiation of microbial function through sediment-hosted aquifers and enrichment of novel symbionts in the deep terrestrial subsurface.</title>
        <authorList>
            <person name="Probst A.J."/>
            <person name="Ladd B."/>
            <person name="Jarett J.K."/>
            <person name="Geller-Mcgrath D.E."/>
            <person name="Sieber C.M.K."/>
            <person name="Emerson J.B."/>
            <person name="Anantharaman K."/>
            <person name="Thomas B.C."/>
            <person name="Malmstrom R."/>
            <person name="Stieglmeier M."/>
            <person name="Klingl A."/>
            <person name="Woyke T."/>
            <person name="Ryan C.M."/>
            <person name="Banfield J.F."/>
        </authorList>
    </citation>
    <scope>NUCLEOTIDE SEQUENCE [LARGE SCALE GENOMIC DNA]</scope>
</reference>
<protein>
    <recommendedName>
        <fullName evidence="11">Glycosyltransferase RgtA/B/C/D-like domain-containing protein</fullName>
    </recommendedName>
</protein>
<dbReference type="InterPro" id="IPR050297">
    <property type="entry name" value="LipidA_mod_glycosyltrf_83"/>
</dbReference>
<feature type="non-terminal residue" evidence="9">
    <location>
        <position position="1"/>
    </location>
</feature>
<keyword evidence="3" id="KW-0328">Glycosyltransferase</keyword>
<evidence type="ECO:0000256" key="1">
    <source>
        <dbReference type="ARBA" id="ARBA00004651"/>
    </source>
</evidence>
<feature type="transmembrane region" description="Helical" evidence="8">
    <location>
        <begin position="227"/>
        <end position="247"/>
    </location>
</feature>
<keyword evidence="2" id="KW-1003">Cell membrane</keyword>
<dbReference type="Proteomes" id="UP000229896">
    <property type="component" value="Unassembled WGS sequence"/>
</dbReference>
<dbReference type="GO" id="GO:0005886">
    <property type="term" value="C:plasma membrane"/>
    <property type="evidence" value="ECO:0007669"/>
    <property type="project" value="UniProtKB-SubCell"/>
</dbReference>
<keyword evidence="4" id="KW-0808">Transferase</keyword>
<comment type="caution">
    <text evidence="9">The sequence shown here is derived from an EMBL/GenBank/DDBJ whole genome shotgun (WGS) entry which is preliminary data.</text>
</comment>
<evidence type="ECO:0000256" key="6">
    <source>
        <dbReference type="ARBA" id="ARBA00022989"/>
    </source>
</evidence>
<name>A0A2M6YD04_9BACT</name>
<feature type="transmembrane region" description="Helical" evidence="8">
    <location>
        <begin position="27"/>
        <end position="44"/>
    </location>
</feature>
<keyword evidence="7 8" id="KW-0472">Membrane</keyword>
<feature type="transmembrane region" description="Helical" evidence="8">
    <location>
        <begin position="179"/>
        <end position="196"/>
    </location>
</feature>
<dbReference type="EMBL" id="PEXI01000012">
    <property type="protein sequence ID" value="PIU24586.1"/>
    <property type="molecule type" value="Genomic_DNA"/>
</dbReference>
<dbReference type="GO" id="GO:0016763">
    <property type="term" value="F:pentosyltransferase activity"/>
    <property type="evidence" value="ECO:0007669"/>
    <property type="project" value="TreeGrafter"/>
</dbReference>
<evidence type="ECO:0000256" key="3">
    <source>
        <dbReference type="ARBA" id="ARBA00022676"/>
    </source>
</evidence>
<sequence length="491" mass="56280">TFLIYLLIFFLYLIIARLKNRELNKSFLIFLVWACVPILAWSVRSTIVSGSPVLISTNGGINYMLGNNPYNINGRAANWPSPAFLQARGIGPGNSSSESDIDRNDTKEAAIWIVRNPRLFIKMSLSKIQYLFVADNNLFGIENSASKLSAEILCLIKMINYSLLLLFALLGIRFVKNKWIFLWLLPYILIIILTFADSRFAIPLYLPMSILAALAIINISKLSANKLYLIMMLIIFGWQFLFFYPSIIKEFVLAREYYKSYRDSQIVSLVENNFFITDASCKTNLQRVICKDGQFGRGEQLFFDSKGEEISQKQLLDLIKHGQIYTDLVSVFSDIDKTKYPDISNQNNLLYCSELSRPIFKIVPSESLPTNFQIVDGQPATSDWPDQIQTAKRFNTEDDKQYLLFAELDQTSEMFIRSGNKTLHLTNFTFPGRAIFKIIVKLNDKTTVAIKLKNNLEFENLHNYNLFTGQKRAFQINGAQINRILSFDSIE</sequence>
<dbReference type="PANTHER" id="PTHR33908:SF11">
    <property type="entry name" value="MEMBRANE PROTEIN"/>
    <property type="match status" value="1"/>
</dbReference>